<feature type="transmembrane region" description="Helical" evidence="1">
    <location>
        <begin position="340"/>
        <end position="357"/>
    </location>
</feature>
<evidence type="ECO:0008006" key="4">
    <source>
        <dbReference type="Google" id="ProtNLM"/>
    </source>
</evidence>
<name>A0ABY2LUV9_9LEPT</name>
<feature type="transmembrane region" description="Helical" evidence="1">
    <location>
        <begin position="70"/>
        <end position="102"/>
    </location>
</feature>
<feature type="transmembrane region" description="Helical" evidence="1">
    <location>
        <begin position="169"/>
        <end position="198"/>
    </location>
</feature>
<dbReference type="Proteomes" id="UP000297465">
    <property type="component" value="Unassembled WGS sequence"/>
</dbReference>
<keyword evidence="3" id="KW-1185">Reference proteome</keyword>
<feature type="transmembrane region" description="Helical" evidence="1">
    <location>
        <begin position="313"/>
        <end position="333"/>
    </location>
</feature>
<feature type="transmembrane region" description="Helical" evidence="1">
    <location>
        <begin position="137"/>
        <end position="157"/>
    </location>
</feature>
<feature type="transmembrane region" description="Helical" evidence="1">
    <location>
        <begin position="210"/>
        <end position="231"/>
    </location>
</feature>
<dbReference type="EMBL" id="RQFO01000004">
    <property type="protein sequence ID" value="TGL06000.1"/>
    <property type="molecule type" value="Genomic_DNA"/>
</dbReference>
<sequence length="497" mass="58595">MANRNFVLPMPINYKKLGFVLFIFLLIVSLQLAVQLSSPFAYGADGYYYAAQVNSYITKGRFFSPDSSPILYGLVLFSKLGTNIVITNKVFVSLLVGFLFLAGYRLAFALIQNFFQSILFGLLLISSSFIPHFSFNFIKNLGGIVFFILFLTELWILENLENKKKRIHYLRLALCFVLVFLSHKITAGLSLLLLLPWIWKQVPLSKQFRILILFGFPLSLVGLSLLFPNVLHWKDLKTVLWEDLEFQFLSPFYKYSQIFPEFLWEQILFFFSPLFYWSTRANLDKKSKTFYDKLVILFFLLSLPIFSYRAFSFPFRLFLLIFIPANLLLLPSLSKIKSKLAIGTLCLFLFFYQWFSMNREKDFNNQDYKLYSILLPLFQFPKESLIIVHQGFDYFICYNKAGDAFHFLPEEKHKGRPIYRIVYGVSATEYKKYLPLETKIQYLPGFYSVLEETNWQEFLKQLPAESKKRILNWKNPHTHRTSMMLRNESFKEKNKKI</sequence>
<keyword evidence="1" id="KW-1133">Transmembrane helix</keyword>
<reference evidence="3" key="1">
    <citation type="journal article" date="2019" name="PLoS Negl. Trop. Dis.">
        <title>Revisiting the worldwide diversity of Leptospira species in the environment.</title>
        <authorList>
            <person name="Vincent A.T."/>
            <person name="Schiettekatte O."/>
            <person name="Bourhy P."/>
            <person name="Veyrier F.J."/>
            <person name="Picardeau M."/>
        </authorList>
    </citation>
    <scope>NUCLEOTIDE SEQUENCE [LARGE SCALE GENOMIC DNA]</scope>
    <source>
        <strain evidence="3">201800278</strain>
    </source>
</reference>
<feature type="transmembrane region" description="Helical" evidence="1">
    <location>
        <begin position="114"/>
        <end position="131"/>
    </location>
</feature>
<protein>
    <recommendedName>
        <fullName evidence="4">Glycosyltransferase RgtA/B/C/D-like domain-containing protein</fullName>
    </recommendedName>
</protein>
<gene>
    <name evidence="2" type="ORF">EHQ31_04645</name>
</gene>
<keyword evidence="1" id="KW-0812">Transmembrane</keyword>
<comment type="caution">
    <text evidence="2">The sequence shown here is derived from an EMBL/GenBank/DDBJ whole genome shotgun (WGS) entry which is preliminary data.</text>
</comment>
<evidence type="ECO:0000313" key="2">
    <source>
        <dbReference type="EMBL" id="TGL06000.1"/>
    </source>
</evidence>
<feature type="transmembrane region" description="Helical" evidence="1">
    <location>
        <begin position="290"/>
        <end position="307"/>
    </location>
</feature>
<accession>A0ABY2LUV9</accession>
<evidence type="ECO:0000313" key="3">
    <source>
        <dbReference type="Proteomes" id="UP000297465"/>
    </source>
</evidence>
<proteinExistence type="predicted"/>
<evidence type="ECO:0000256" key="1">
    <source>
        <dbReference type="SAM" id="Phobius"/>
    </source>
</evidence>
<organism evidence="2 3">
    <name type="scientific">Leptospira montravelensis</name>
    <dbReference type="NCBI Taxonomy" id="2484961"/>
    <lineage>
        <taxon>Bacteria</taxon>
        <taxon>Pseudomonadati</taxon>
        <taxon>Spirochaetota</taxon>
        <taxon>Spirochaetia</taxon>
        <taxon>Leptospirales</taxon>
        <taxon>Leptospiraceae</taxon>
        <taxon>Leptospira</taxon>
    </lineage>
</organism>
<keyword evidence="1" id="KW-0472">Membrane</keyword>
<dbReference type="RefSeq" id="WP_135569997.1">
    <property type="nucleotide sequence ID" value="NZ_RQFO01000004.1"/>
</dbReference>